<dbReference type="OrthoDB" id="1751210at2759"/>
<proteinExistence type="predicted"/>
<organism evidence="3 4">
    <name type="scientific">Rhizopus azygosporus</name>
    <name type="common">Rhizopus microsporus var. azygosporus</name>
    <dbReference type="NCBI Taxonomy" id="86630"/>
    <lineage>
        <taxon>Eukaryota</taxon>
        <taxon>Fungi</taxon>
        <taxon>Fungi incertae sedis</taxon>
        <taxon>Mucoromycota</taxon>
        <taxon>Mucoromycotina</taxon>
        <taxon>Mucoromycetes</taxon>
        <taxon>Mucorales</taxon>
        <taxon>Mucorineae</taxon>
        <taxon>Rhizopodaceae</taxon>
        <taxon>Rhizopus</taxon>
    </lineage>
</organism>
<dbReference type="GO" id="GO:0005634">
    <property type="term" value="C:nucleus"/>
    <property type="evidence" value="ECO:0007669"/>
    <property type="project" value="TreeGrafter"/>
</dbReference>
<keyword evidence="4" id="KW-1185">Reference proteome</keyword>
<dbReference type="PANTHER" id="PTHR39463">
    <property type="entry name" value="MEDUSA"/>
    <property type="match status" value="1"/>
</dbReference>
<dbReference type="PANTHER" id="PTHR39463:SF1">
    <property type="entry name" value="MEDUSA"/>
    <property type="match status" value="1"/>
</dbReference>
<evidence type="ECO:0000259" key="2">
    <source>
        <dbReference type="Pfam" id="PF23305"/>
    </source>
</evidence>
<evidence type="ECO:0000256" key="1">
    <source>
        <dbReference type="SAM" id="MobiDB-lite"/>
    </source>
</evidence>
<reference evidence="3 4" key="1">
    <citation type="journal article" date="2018" name="G3 (Bethesda)">
        <title>Phylogenetic and Phylogenomic Definition of Rhizopus Species.</title>
        <authorList>
            <person name="Gryganskyi A.P."/>
            <person name="Golan J."/>
            <person name="Dolatabadi S."/>
            <person name="Mondo S."/>
            <person name="Robb S."/>
            <person name="Idnurm A."/>
            <person name="Muszewska A."/>
            <person name="Steczkiewicz K."/>
            <person name="Masonjones S."/>
            <person name="Liao H.L."/>
            <person name="Gajdeczka M.T."/>
            <person name="Anike F."/>
            <person name="Vuek A."/>
            <person name="Anishchenko I.M."/>
            <person name="Voigt K."/>
            <person name="de Hoog G.S."/>
            <person name="Smith M.E."/>
            <person name="Heitman J."/>
            <person name="Vilgalys R."/>
            <person name="Stajich J.E."/>
        </authorList>
    </citation>
    <scope>NUCLEOTIDE SEQUENCE [LARGE SCALE GENOMIC DNA]</scope>
    <source>
        <strain evidence="3 4">CBS 357.93</strain>
    </source>
</reference>
<evidence type="ECO:0000313" key="4">
    <source>
        <dbReference type="Proteomes" id="UP000252139"/>
    </source>
</evidence>
<protein>
    <recommendedName>
        <fullName evidence="2">DUF7082 domain-containing protein</fullName>
    </recommendedName>
</protein>
<feature type="region of interest" description="Disordered" evidence="1">
    <location>
        <begin position="253"/>
        <end position="296"/>
    </location>
</feature>
<sequence length="522" mass="59180">MPIDSNTVDNSNTFALSLVSGQQVRPRMPVVQCNVNQDVALPNADPHLYSIFPPSGVEGQTLTVIVHTYIPVPVKIAFNQYIVETQRQNTQGKVSLVTKVPSFEEVASSTHTVQIRLVFMDKNNPYSPVCGYVIGSFTYETRNNANHETSDSNPLPNSTMSLASQGMQTLFISQQPNDFLASSFPSSGRGTTFPGQQQQQFSPFFPLDFTNQRVPNDPHFFIPSNGNNNNINKYTPYSTPTTSSSSIHAITSQQQQHSPISHNPGNHMSLTNTSSDFQNMLPYGNDTSYNSPMPNQTHLNYDFSSFNLQSMFPAQPDRFTSPRSHIRRMPRNFRGYGRTPIDFHSVTLNDYNPYPDNPIGFNFRMNGCVKTMEKDWTPEEFSNHRRLVMFTRATEHTGIVCDFEPVSQNQISKKDAIIVSCIQWPDEGSYWITSVDCINLAEFLVGRPFSVDYKNCIRRNLEGFGPTTVSKTKPESQEFFRLIMAFSNPKPRNIEKDIKVFQWHVLPFALKKIIIKYNTEQP</sequence>
<dbReference type="STRING" id="86630.A0A367JR82"/>
<name>A0A367JR82_RHIAZ</name>
<feature type="domain" description="DUF7082" evidence="2">
    <location>
        <begin position="362"/>
        <end position="514"/>
    </location>
</feature>
<evidence type="ECO:0000313" key="3">
    <source>
        <dbReference type="EMBL" id="RCH92201.1"/>
    </source>
</evidence>
<dbReference type="EMBL" id="PJQL01000862">
    <property type="protein sequence ID" value="RCH92201.1"/>
    <property type="molecule type" value="Genomic_DNA"/>
</dbReference>
<dbReference type="Proteomes" id="UP000252139">
    <property type="component" value="Unassembled WGS sequence"/>
</dbReference>
<gene>
    <name evidence="3" type="ORF">CU097_002898</name>
</gene>
<comment type="caution">
    <text evidence="3">The sequence shown here is derived from an EMBL/GenBank/DDBJ whole genome shotgun (WGS) entry which is preliminary data.</text>
</comment>
<dbReference type="AlphaFoldDB" id="A0A367JR82"/>
<feature type="compositionally biased region" description="Polar residues" evidence="1">
    <location>
        <begin position="285"/>
        <end position="296"/>
    </location>
</feature>
<accession>A0A367JR82</accession>
<dbReference type="InterPro" id="IPR055509">
    <property type="entry name" value="DUF7082"/>
</dbReference>
<feature type="compositionally biased region" description="Polar residues" evidence="1">
    <location>
        <begin position="259"/>
        <end position="278"/>
    </location>
</feature>
<dbReference type="Pfam" id="PF23305">
    <property type="entry name" value="DUF7082"/>
    <property type="match status" value="1"/>
</dbReference>